<dbReference type="Gene3D" id="1.10.10.60">
    <property type="entry name" value="Homeodomain-like"/>
    <property type="match status" value="1"/>
</dbReference>
<dbReference type="GO" id="GO:0043565">
    <property type="term" value="F:sequence-specific DNA binding"/>
    <property type="evidence" value="ECO:0007669"/>
    <property type="project" value="InterPro"/>
</dbReference>
<keyword evidence="3" id="KW-0804">Transcription</keyword>
<accession>A0A3G6T1T3</accession>
<dbReference type="PANTHER" id="PTHR43280:SF32">
    <property type="entry name" value="TRANSCRIPTIONAL REGULATORY PROTEIN"/>
    <property type="match status" value="1"/>
</dbReference>
<dbReference type="Proteomes" id="UP000271193">
    <property type="component" value="Chromosome"/>
</dbReference>
<name>A0A3G6T1T3_9FLAO</name>
<dbReference type="InterPro" id="IPR037923">
    <property type="entry name" value="HTH-like"/>
</dbReference>
<evidence type="ECO:0000259" key="4">
    <source>
        <dbReference type="PROSITE" id="PS01124"/>
    </source>
</evidence>
<dbReference type="AlphaFoldDB" id="A0A3G6T1T3"/>
<dbReference type="InterPro" id="IPR009057">
    <property type="entry name" value="Homeodomain-like_sf"/>
</dbReference>
<sequence length="291" mass="34082">MFRRILSCNKMDCTLPNYSINFRDEFSLITGEELEQFMKLNSDAHTHNFYILSFLYEGYVSHLSDFENKDLSGPAVLMLDVDQVHTHPDMSNCKIVSIAFSSHFIADQTNQFLQKVSLLFSRPFIQISFEKLQELDNIIKIISTEVDKEDADEELIKALLNVLIVQCYGISVKYPVKDHNVQSIYDSFKALLKQNYHKQHQVKFYADQLNVTTRTLNQSVRKSTLKTPKQLIDAHLLLEAKRLLYWSKVPAKEVAWELGFETDSYFNRFFKKYTGETPKEFHRKQFHGKIE</sequence>
<dbReference type="Pfam" id="PF12833">
    <property type="entry name" value="HTH_18"/>
    <property type="match status" value="1"/>
</dbReference>
<keyword evidence="2" id="KW-0238">DNA-binding</keyword>
<dbReference type="PANTHER" id="PTHR43280">
    <property type="entry name" value="ARAC-FAMILY TRANSCRIPTIONAL REGULATOR"/>
    <property type="match status" value="1"/>
</dbReference>
<evidence type="ECO:0000313" key="6">
    <source>
        <dbReference type="Proteomes" id="UP000271193"/>
    </source>
</evidence>
<gene>
    <name evidence="5" type="ORF">EG339_01575</name>
</gene>
<evidence type="ECO:0000256" key="2">
    <source>
        <dbReference type="ARBA" id="ARBA00023125"/>
    </source>
</evidence>
<dbReference type="KEGG" id="cben:EG339_01575"/>
<evidence type="ECO:0000256" key="3">
    <source>
        <dbReference type="ARBA" id="ARBA00023163"/>
    </source>
</evidence>
<keyword evidence="6" id="KW-1185">Reference proteome</keyword>
<organism evidence="5 6">
    <name type="scientific">Chryseobacterium bernardetii</name>
    <dbReference type="NCBI Taxonomy" id="1241978"/>
    <lineage>
        <taxon>Bacteria</taxon>
        <taxon>Pseudomonadati</taxon>
        <taxon>Bacteroidota</taxon>
        <taxon>Flavobacteriia</taxon>
        <taxon>Flavobacteriales</taxon>
        <taxon>Weeksellaceae</taxon>
        <taxon>Chryseobacterium group</taxon>
        <taxon>Chryseobacterium</taxon>
    </lineage>
</organism>
<dbReference type="SUPFAM" id="SSF51215">
    <property type="entry name" value="Regulatory protein AraC"/>
    <property type="match status" value="1"/>
</dbReference>
<proteinExistence type="predicted"/>
<dbReference type="PROSITE" id="PS01124">
    <property type="entry name" value="HTH_ARAC_FAMILY_2"/>
    <property type="match status" value="1"/>
</dbReference>
<dbReference type="PRINTS" id="PR00032">
    <property type="entry name" value="HTHARAC"/>
</dbReference>
<dbReference type="EMBL" id="CP033932">
    <property type="protein sequence ID" value="AZB23405.1"/>
    <property type="molecule type" value="Genomic_DNA"/>
</dbReference>
<feature type="domain" description="HTH araC/xylS-type" evidence="4">
    <location>
        <begin position="186"/>
        <end position="284"/>
    </location>
</feature>
<dbReference type="InterPro" id="IPR020449">
    <property type="entry name" value="Tscrpt_reg_AraC-type_HTH"/>
</dbReference>
<dbReference type="SMART" id="SM00342">
    <property type="entry name" value="HTH_ARAC"/>
    <property type="match status" value="1"/>
</dbReference>
<reference evidence="6" key="1">
    <citation type="submission" date="2018-11" db="EMBL/GenBank/DDBJ databases">
        <title>Proposal to divide the Flavobacteriaceae and reorganize its genera based on Amino Acid Identity values calculated from whole genome sequences.</title>
        <authorList>
            <person name="Nicholson A.C."/>
            <person name="Gulvik C.A."/>
            <person name="Whitney A.M."/>
            <person name="Humrighouse B.W."/>
            <person name="Bell M."/>
            <person name="Holmes B."/>
            <person name="Steigerwalt A.G."/>
            <person name="Villarma A."/>
            <person name="Sheth M."/>
            <person name="Batra D."/>
            <person name="Pryor J."/>
            <person name="Bernardet J.-F."/>
            <person name="Hugo C."/>
            <person name="Kampfer P."/>
            <person name="Newman J."/>
            <person name="McQuiston J.R."/>
        </authorList>
    </citation>
    <scope>NUCLEOTIDE SEQUENCE [LARGE SCALE GENOMIC DNA]</scope>
    <source>
        <strain evidence="6">G0229</strain>
    </source>
</reference>
<dbReference type="SUPFAM" id="SSF46689">
    <property type="entry name" value="Homeodomain-like"/>
    <property type="match status" value="1"/>
</dbReference>
<evidence type="ECO:0000313" key="5">
    <source>
        <dbReference type="EMBL" id="AZB23405.1"/>
    </source>
</evidence>
<dbReference type="InterPro" id="IPR018060">
    <property type="entry name" value="HTH_AraC"/>
</dbReference>
<dbReference type="GO" id="GO:0003700">
    <property type="term" value="F:DNA-binding transcription factor activity"/>
    <property type="evidence" value="ECO:0007669"/>
    <property type="project" value="InterPro"/>
</dbReference>
<protein>
    <submittedName>
        <fullName evidence="5">AraC family transcriptional regulator</fullName>
    </submittedName>
</protein>
<keyword evidence="1" id="KW-0805">Transcription regulation</keyword>
<evidence type="ECO:0000256" key="1">
    <source>
        <dbReference type="ARBA" id="ARBA00023015"/>
    </source>
</evidence>